<gene>
    <name evidence="2" type="ORF">FHS00_000537</name>
</gene>
<organism evidence="2 3">
    <name type="scientific">Limimaricola variabilis</name>
    <dbReference type="NCBI Taxonomy" id="1492771"/>
    <lineage>
        <taxon>Bacteria</taxon>
        <taxon>Pseudomonadati</taxon>
        <taxon>Pseudomonadota</taxon>
        <taxon>Alphaproteobacteria</taxon>
        <taxon>Rhodobacterales</taxon>
        <taxon>Paracoccaceae</taxon>
        <taxon>Limimaricola</taxon>
    </lineage>
</organism>
<evidence type="ECO:0000313" key="3">
    <source>
        <dbReference type="Proteomes" id="UP000576152"/>
    </source>
</evidence>
<sequence>MSDPITSTIAQLLFRSGPDLDFPALVDDLRTALHDCPPRECGLRWDHEDTAVFELDNARIILAYTSDLHGRYAACLTIAVGADDSGDCQIGIASHQGTITRLLADRINARFQSDRMLWKTSSRSASVEMIDEAIEQLPGLDPTRAGPHAGEAEIDRMLARYDAETAEQVSELAPEVPTSRPRRPRRPQRPVYQTERPKPVRRKTVAPLPANDMPAASHPMIHEMRLIREALEPSEEEARAEQPRSLLGLALSKLRHRSAVAAATGLLAALVLQHGAAMAQAFPPL</sequence>
<dbReference type="EMBL" id="JACIBX010000001">
    <property type="protein sequence ID" value="MBB3710984.1"/>
    <property type="molecule type" value="Genomic_DNA"/>
</dbReference>
<dbReference type="RefSeq" id="WP_183469596.1">
    <property type="nucleotide sequence ID" value="NZ_CP139691.1"/>
</dbReference>
<accession>A0ABR6HKS7</accession>
<keyword evidence="3" id="KW-1185">Reference proteome</keyword>
<reference evidence="2 3" key="1">
    <citation type="submission" date="2020-08" db="EMBL/GenBank/DDBJ databases">
        <title>Genomic Encyclopedia of Type Strains, Phase III (KMG-III): the genomes of soil and plant-associated and newly described type strains.</title>
        <authorList>
            <person name="Whitman W."/>
        </authorList>
    </citation>
    <scope>NUCLEOTIDE SEQUENCE [LARGE SCALE GENOMIC DNA]</scope>
    <source>
        <strain evidence="2 3">CECT 8572</strain>
    </source>
</reference>
<evidence type="ECO:0000313" key="2">
    <source>
        <dbReference type="EMBL" id="MBB3710984.1"/>
    </source>
</evidence>
<name>A0ABR6HKS7_9RHOB</name>
<comment type="caution">
    <text evidence="2">The sequence shown here is derived from an EMBL/GenBank/DDBJ whole genome shotgun (WGS) entry which is preliminary data.</text>
</comment>
<evidence type="ECO:0000256" key="1">
    <source>
        <dbReference type="SAM" id="MobiDB-lite"/>
    </source>
</evidence>
<proteinExistence type="predicted"/>
<dbReference type="Proteomes" id="UP000576152">
    <property type="component" value="Unassembled WGS sequence"/>
</dbReference>
<feature type="region of interest" description="Disordered" evidence="1">
    <location>
        <begin position="165"/>
        <end position="216"/>
    </location>
</feature>
<protein>
    <submittedName>
        <fullName evidence="2">Uncharacterized protein</fullName>
    </submittedName>
</protein>